<evidence type="ECO:0000313" key="3">
    <source>
        <dbReference type="Proteomes" id="UP000324222"/>
    </source>
</evidence>
<reference evidence="2 3" key="1">
    <citation type="submission" date="2019-05" db="EMBL/GenBank/DDBJ databases">
        <title>Another draft genome of Portunus trituberculatus and its Hox gene families provides insights of decapod evolution.</title>
        <authorList>
            <person name="Jeong J.-H."/>
            <person name="Song I."/>
            <person name="Kim S."/>
            <person name="Choi T."/>
            <person name="Kim D."/>
            <person name="Ryu S."/>
            <person name="Kim W."/>
        </authorList>
    </citation>
    <scope>NUCLEOTIDE SEQUENCE [LARGE SCALE GENOMIC DNA]</scope>
    <source>
        <tissue evidence="2">Muscle</tissue>
    </source>
</reference>
<evidence type="ECO:0000256" key="1">
    <source>
        <dbReference type="SAM" id="MobiDB-lite"/>
    </source>
</evidence>
<organism evidence="2 3">
    <name type="scientific">Portunus trituberculatus</name>
    <name type="common">Swimming crab</name>
    <name type="synonym">Neptunus trituberculatus</name>
    <dbReference type="NCBI Taxonomy" id="210409"/>
    <lineage>
        <taxon>Eukaryota</taxon>
        <taxon>Metazoa</taxon>
        <taxon>Ecdysozoa</taxon>
        <taxon>Arthropoda</taxon>
        <taxon>Crustacea</taxon>
        <taxon>Multicrustacea</taxon>
        <taxon>Malacostraca</taxon>
        <taxon>Eumalacostraca</taxon>
        <taxon>Eucarida</taxon>
        <taxon>Decapoda</taxon>
        <taxon>Pleocyemata</taxon>
        <taxon>Brachyura</taxon>
        <taxon>Eubrachyura</taxon>
        <taxon>Portunoidea</taxon>
        <taxon>Portunidae</taxon>
        <taxon>Portuninae</taxon>
        <taxon>Portunus</taxon>
    </lineage>
</organism>
<gene>
    <name evidence="2" type="ORF">E2C01_069713</name>
</gene>
<accession>A0A5B7I1J3</accession>
<name>A0A5B7I1J3_PORTR</name>
<sequence>MAMKSLQHSLCVVTSAADGGVTRRRETQGTPLVKWTKWQRGGGAELRQRPGRGSRSLLAQPE</sequence>
<feature type="region of interest" description="Disordered" evidence="1">
    <location>
        <begin position="38"/>
        <end position="62"/>
    </location>
</feature>
<dbReference type="EMBL" id="VSRR010040851">
    <property type="protein sequence ID" value="MPC75327.1"/>
    <property type="molecule type" value="Genomic_DNA"/>
</dbReference>
<dbReference type="AlphaFoldDB" id="A0A5B7I1J3"/>
<evidence type="ECO:0000313" key="2">
    <source>
        <dbReference type="EMBL" id="MPC75327.1"/>
    </source>
</evidence>
<proteinExistence type="predicted"/>
<protein>
    <submittedName>
        <fullName evidence="2">Uncharacterized protein</fullName>
    </submittedName>
</protein>
<dbReference type="Proteomes" id="UP000324222">
    <property type="component" value="Unassembled WGS sequence"/>
</dbReference>
<keyword evidence="3" id="KW-1185">Reference proteome</keyword>
<comment type="caution">
    <text evidence="2">The sequence shown here is derived from an EMBL/GenBank/DDBJ whole genome shotgun (WGS) entry which is preliminary data.</text>
</comment>